<dbReference type="Proteomes" id="UP000292702">
    <property type="component" value="Unassembled WGS sequence"/>
</dbReference>
<feature type="compositionally biased region" description="Basic residues" evidence="1">
    <location>
        <begin position="114"/>
        <end position="134"/>
    </location>
</feature>
<gene>
    <name evidence="2" type="ORF">EIP91_010514</name>
</gene>
<evidence type="ECO:0000313" key="2">
    <source>
        <dbReference type="EMBL" id="TCD60238.1"/>
    </source>
</evidence>
<feature type="compositionally biased region" description="Basic residues" evidence="1">
    <location>
        <begin position="86"/>
        <end position="97"/>
    </location>
</feature>
<protein>
    <submittedName>
        <fullName evidence="2">Uncharacterized protein</fullName>
    </submittedName>
</protein>
<organism evidence="2 3">
    <name type="scientific">Steccherinum ochraceum</name>
    <dbReference type="NCBI Taxonomy" id="92696"/>
    <lineage>
        <taxon>Eukaryota</taxon>
        <taxon>Fungi</taxon>
        <taxon>Dikarya</taxon>
        <taxon>Basidiomycota</taxon>
        <taxon>Agaricomycotina</taxon>
        <taxon>Agaricomycetes</taxon>
        <taxon>Polyporales</taxon>
        <taxon>Steccherinaceae</taxon>
        <taxon>Steccherinum</taxon>
    </lineage>
</organism>
<accession>A0A4R0R9F3</accession>
<sequence>MTVGDTTLTIPIPTLTTLVIATNVQATIIETQTPDDTAAAVRHPPSRSERKDNESASNRHHSHSHSHRSSRSKHARDEGDRDLRSSHSHSHSRRHKRDRDEDDDDNGGRDKEERKRRKKSKSKDKDKDRKRRKQSKESERRSVLTGHKIKLKVHKDAADLEMDANREDLLKFLNSVHE</sequence>
<comment type="caution">
    <text evidence="2">The sequence shown here is derived from an EMBL/GenBank/DDBJ whole genome shotgun (WGS) entry which is preliminary data.</text>
</comment>
<proteinExistence type="predicted"/>
<feature type="compositionally biased region" description="Basic and acidic residues" evidence="1">
    <location>
        <begin position="75"/>
        <end position="85"/>
    </location>
</feature>
<evidence type="ECO:0000256" key="1">
    <source>
        <dbReference type="SAM" id="MobiDB-lite"/>
    </source>
</evidence>
<dbReference type="AlphaFoldDB" id="A0A4R0R9F3"/>
<dbReference type="OrthoDB" id="8964048at2759"/>
<feature type="region of interest" description="Disordered" evidence="1">
    <location>
        <begin position="31"/>
        <end position="146"/>
    </location>
</feature>
<reference evidence="2 3" key="1">
    <citation type="submission" date="2018-11" db="EMBL/GenBank/DDBJ databases">
        <title>Genome assembly of Steccherinum ochraceum LE-BIN_3174, the white-rot fungus of the Steccherinaceae family (The Residual Polyporoid clade, Polyporales, Basidiomycota).</title>
        <authorList>
            <person name="Fedorova T.V."/>
            <person name="Glazunova O.A."/>
            <person name="Landesman E.O."/>
            <person name="Moiseenko K.V."/>
            <person name="Psurtseva N.V."/>
            <person name="Savinova O.S."/>
            <person name="Shakhova N.V."/>
            <person name="Tyazhelova T.V."/>
            <person name="Vasina D.V."/>
        </authorList>
    </citation>
    <scope>NUCLEOTIDE SEQUENCE [LARGE SCALE GENOMIC DNA]</scope>
    <source>
        <strain evidence="2 3">LE-BIN_3174</strain>
    </source>
</reference>
<dbReference type="STRING" id="92696.A0A4R0R9F3"/>
<keyword evidence="3" id="KW-1185">Reference proteome</keyword>
<evidence type="ECO:0000313" key="3">
    <source>
        <dbReference type="Proteomes" id="UP000292702"/>
    </source>
</evidence>
<dbReference type="EMBL" id="RWJN01000632">
    <property type="protein sequence ID" value="TCD60238.1"/>
    <property type="molecule type" value="Genomic_DNA"/>
</dbReference>
<feature type="compositionally biased region" description="Basic residues" evidence="1">
    <location>
        <begin position="58"/>
        <end position="74"/>
    </location>
</feature>
<name>A0A4R0R9F3_9APHY</name>